<dbReference type="EMBL" id="KQ250372">
    <property type="protein sequence ID" value="KNC70722.1"/>
    <property type="molecule type" value="Genomic_DNA"/>
</dbReference>
<feature type="region of interest" description="Disordered" evidence="1">
    <location>
        <begin position="1"/>
        <end position="60"/>
    </location>
</feature>
<organism evidence="2 3">
    <name type="scientific">Sphaeroforma arctica JP610</name>
    <dbReference type="NCBI Taxonomy" id="667725"/>
    <lineage>
        <taxon>Eukaryota</taxon>
        <taxon>Ichthyosporea</taxon>
        <taxon>Ichthyophonida</taxon>
        <taxon>Sphaeroforma</taxon>
    </lineage>
</organism>
<keyword evidence="3" id="KW-1185">Reference proteome</keyword>
<feature type="compositionally biased region" description="Basic and acidic residues" evidence="1">
    <location>
        <begin position="10"/>
        <end position="57"/>
    </location>
</feature>
<gene>
    <name evidence="2" type="ORF">SARC_16750</name>
</gene>
<accession>A0A0L0F207</accession>
<name>A0A0L0F207_9EUKA</name>
<dbReference type="AlphaFoldDB" id="A0A0L0F207"/>
<evidence type="ECO:0000313" key="2">
    <source>
        <dbReference type="EMBL" id="KNC70722.1"/>
    </source>
</evidence>
<protein>
    <submittedName>
        <fullName evidence="2">Uncharacterized protein</fullName>
    </submittedName>
</protein>
<proteinExistence type="predicted"/>
<dbReference type="Proteomes" id="UP000054560">
    <property type="component" value="Unassembled WGS sequence"/>
</dbReference>
<dbReference type="RefSeq" id="XP_014144624.1">
    <property type="nucleotide sequence ID" value="XM_014289149.1"/>
</dbReference>
<sequence>MKTTGDDAGEMVRKEDARTNEMCDTDMKTTDDDTGEMVRKEDARTNEVCDTNKKTTSDDAGALVPMTTDLERSCTQEGLTSTNLLLQDVCGCLKADQQ</sequence>
<evidence type="ECO:0000313" key="3">
    <source>
        <dbReference type="Proteomes" id="UP000054560"/>
    </source>
</evidence>
<reference evidence="2 3" key="1">
    <citation type="submission" date="2011-02" db="EMBL/GenBank/DDBJ databases">
        <title>The Genome Sequence of Sphaeroforma arctica JP610.</title>
        <authorList>
            <consortium name="The Broad Institute Genome Sequencing Platform"/>
            <person name="Russ C."/>
            <person name="Cuomo C."/>
            <person name="Young S.K."/>
            <person name="Zeng Q."/>
            <person name="Gargeya S."/>
            <person name="Alvarado L."/>
            <person name="Berlin A."/>
            <person name="Chapman S.B."/>
            <person name="Chen Z."/>
            <person name="Freedman E."/>
            <person name="Gellesch M."/>
            <person name="Goldberg J."/>
            <person name="Griggs A."/>
            <person name="Gujja S."/>
            <person name="Heilman E."/>
            <person name="Heiman D."/>
            <person name="Howarth C."/>
            <person name="Mehta T."/>
            <person name="Neiman D."/>
            <person name="Pearson M."/>
            <person name="Roberts A."/>
            <person name="Saif S."/>
            <person name="Shea T."/>
            <person name="Shenoy N."/>
            <person name="Sisk P."/>
            <person name="Stolte C."/>
            <person name="Sykes S."/>
            <person name="White J."/>
            <person name="Yandava C."/>
            <person name="Burger G."/>
            <person name="Gray M.W."/>
            <person name="Holland P.W.H."/>
            <person name="King N."/>
            <person name="Lang F.B.F."/>
            <person name="Roger A.J."/>
            <person name="Ruiz-Trillo I."/>
            <person name="Haas B."/>
            <person name="Nusbaum C."/>
            <person name="Birren B."/>
        </authorList>
    </citation>
    <scope>NUCLEOTIDE SEQUENCE [LARGE SCALE GENOMIC DNA]</scope>
    <source>
        <strain evidence="2 3">JP610</strain>
    </source>
</reference>
<evidence type="ECO:0000256" key="1">
    <source>
        <dbReference type="SAM" id="MobiDB-lite"/>
    </source>
</evidence>
<dbReference type="GeneID" id="25917254"/>
<feature type="non-terminal residue" evidence="2">
    <location>
        <position position="98"/>
    </location>
</feature>